<evidence type="ECO:0000313" key="2">
    <source>
        <dbReference type="Proteomes" id="UP000199064"/>
    </source>
</evidence>
<dbReference type="Pfam" id="PF13279">
    <property type="entry name" value="4HBT_2"/>
    <property type="match status" value="1"/>
</dbReference>
<name>A0A1H4JRF3_9HYPH</name>
<protein>
    <submittedName>
        <fullName evidence="1">(3S)-malyl-CoA thioesterase</fullName>
    </submittedName>
</protein>
<evidence type="ECO:0000313" key="1">
    <source>
        <dbReference type="EMBL" id="SEB48526.1"/>
    </source>
</evidence>
<dbReference type="CDD" id="cd00586">
    <property type="entry name" value="4HBT"/>
    <property type="match status" value="1"/>
</dbReference>
<dbReference type="AlphaFoldDB" id="A0A1H4JRF3"/>
<dbReference type="EMBL" id="FNSL01000001">
    <property type="protein sequence ID" value="SEB48526.1"/>
    <property type="molecule type" value="Genomic_DNA"/>
</dbReference>
<accession>A0A1H4JRF3</accession>
<dbReference type="InterPro" id="IPR029069">
    <property type="entry name" value="HotDog_dom_sf"/>
</dbReference>
<gene>
    <name evidence="1" type="ORF">SAMN05216452_1591</name>
</gene>
<dbReference type="Proteomes" id="UP000199064">
    <property type="component" value="Unassembled WGS sequence"/>
</dbReference>
<reference evidence="2" key="1">
    <citation type="submission" date="2016-10" db="EMBL/GenBank/DDBJ databases">
        <authorList>
            <person name="Varghese N."/>
            <person name="Submissions S."/>
        </authorList>
    </citation>
    <scope>NUCLEOTIDE SEQUENCE [LARGE SCALE GENOMIC DNA]</scope>
    <source>
        <strain evidence="2">ES.061</strain>
    </source>
</reference>
<dbReference type="SUPFAM" id="SSF54637">
    <property type="entry name" value="Thioesterase/thiol ester dehydrase-isomerase"/>
    <property type="match status" value="1"/>
</dbReference>
<dbReference type="Gene3D" id="3.10.129.10">
    <property type="entry name" value="Hotdog Thioesterase"/>
    <property type="match status" value="1"/>
</dbReference>
<keyword evidence="2" id="KW-1185">Reference proteome</keyword>
<proteinExistence type="predicted"/>
<sequence length="141" mass="15473">MTSTALTTFVGVAHPWMCDTMGHMNVRHYAAMFDDASFQLLGHLAGPEAIDNRDLGWADVRSETEYKHETEAGALLTIHSHVTRLGRSSVSFEQVMTGSIDGVVRAVNRTTTVRFDLKARRSAELEAGLRARGEALLVATE</sequence>
<organism evidence="1 2">
    <name type="scientific">Nitratireductor aquibiodomus</name>
    <dbReference type="NCBI Taxonomy" id="204799"/>
    <lineage>
        <taxon>Bacteria</taxon>
        <taxon>Pseudomonadati</taxon>
        <taxon>Pseudomonadota</taxon>
        <taxon>Alphaproteobacteria</taxon>
        <taxon>Hyphomicrobiales</taxon>
        <taxon>Phyllobacteriaceae</taxon>
        <taxon>Nitratireductor</taxon>
    </lineage>
</organism>
<dbReference type="RefSeq" id="WP_025031479.1">
    <property type="nucleotide sequence ID" value="NZ_FNSL01000001.1"/>
</dbReference>